<feature type="region of interest" description="Disordered" evidence="12">
    <location>
        <begin position="1"/>
        <end position="124"/>
    </location>
</feature>
<evidence type="ECO:0000256" key="9">
    <source>
        <dbReference type="ARBA" id="ARBA00023463"/>
    </source>
</evidence>
<feature type="compositionally biased region" description="Basic and acidic residues" evidence="12">
    <location>
        <begin position="40"/>
        <end position="51"/>
    </location>
</feature>
<feature type="transmembrane region" description="Helical" evidence="11">
    <location>
        <begin position="354"/>
        <end position="378"/>
    </location>
</feature>
<feature type="compositionally biased region" description="Basic and acidic residues" evidence="12">
    <location>
        <begin position="677"/>
        <end position="686"/>
    </location>
</feature>
<feature type="transmembrane region" description="Helical" evidence="11">
    <location>
        <begin position="384"/>
        <end position="403"/>
    </location>
</feature>
<feature type="transmembrane region" description="Helical" evidence="11">
    <location>
        <begin position="499"/>
        <end position="523"/>
    </location>
</feature>
<evidence type="ECO:0000256" key="11">
    <source>
        <dbReference type="RuleBase" id="RU079119"/>
    </source>
</evidence>
<evidence type="ECO:0000259" key="13">
    <source>
        <dbReference type="Pfam" id="PF01529"/>
    </source>
</evidence>
<feature type="compositionally biased region" description="Polar residues" evidence="12">
    <location>
        <begin position="63"/>
        <end position="99"/>
    </location>
</feature>
<feature type="compositionally biased region" description="Basic and acidic residues" evidence="12">
    <location>
        <begin position="155"/>
        <end position="172"/>
    </location>
</feature>
<keyword evidence="8 11" id="KW-0012">Acyltransferase</keyword>
<gene>
    <name evidence="14" type="ORF">MKZ38_003486</name>
</gene>
<comment type="caution">
    <text evidence="14">The sequence shown here is derived from an EMBL/GenBank/DDBJ whole genome shotgun (WGS) entry which is preliminary data.</text>
</comment>
<dbReference type="PANTHER" id="PTHR22883">
    <property type="entry name" value="ZINC FINGER DHHC DOMAIN CONTAINING PROTEIN"/>
    <property type="match status" value="1"/>
</dbReference>
<proteinExistence type="inferred from homology"/>
<keyword evidence="7" id="KW-0449">Lipoprotein</keyword>
<accession>A0AAD5WUL6</accession>
<feature type="compositionally biased region" description="Polar residues" evidence="12">
    <location>
        <begin position="650"/>
        <end position="661"/>
    </location>
</feature>
<feature type="region of interest" description="Disordered" evidence="12">
    <location>
        <begin position="624"/>
        <end position="686"/>
    </location>
</feature>
<keyword evidence="3 11" id="KW-0812">Transmembrane</keyword>
<comment type="domain">
    <text evidence="11">The DHHC domain is required for palmitoyltransferase activity.</text>
</comment>
<evidence type="ECO:0000256" key="12">
    <source>
        <dbReference type="SAM" id="MobiDB-lite"/>
    </source>
</evidence>
<dbReference type="AlphaFoldDB" id="A0AAD5WUL6"/>
<dbReference type="Proteomes" id="UP001201980">
    <property type="component" value="Unassembled WGS sequence"/>
</dbReference>
<dbReference type="Pfam" id="PF01529">
    <property type="entry name" value="DHHC"/>
    <property type="match status" value="1"/>
</dbReference>
<comment type="subcellular location">
    <subcellularLocation>
        <location evidence="1">Endomembrane system</location>
        <topology evidence="1">Multi-pass membrane protein</topology>
    </subcellularLocation>
</comment>
<dbReference type="PANTHER" id="PTHR22883:SF43">
    <property type="entry name" value="PALMITOYLTRANSFERASE APP"/>
    <property type="match status" value="1"/>
</dbReference>
<reference evidence="14" key="1">
    <citation type="submission" date="2022-07" db="EMBL/GenBank/DDBJ databases">
        <title>Draft genome sequence of Zalerion maritima ATCC 34329, a (micro)plastics degrading marine fungus.</title>
        <authorList>
            <person name="Paco A."/>
            <person name="Goncalves M.F.M."/>
            <person name="Rocha-Santos T.A.P."/>
            <person name="Alves A."/>
        </authorList>
    </citation>
    <scope>NUCLEOTIDE SEQUENCE</scope>
    <source>
        <strain evidence="14">ATCC 34329</strain>
    </source>
</reference>
<keyword evidence="15" id="KW-1185">Reference proteome</keyword>
<evidence type="ECO:0000256" key="3">
    <source>
        <dbReference type="ARBA" id="ARBA00022692"/>
    </source>
</evidence>
<feature type="transmembrane region" description="Helical" evidence="11">
    <location>
        <begin position="543"/>
        <end position="566"/>
    </location>
</feature>
<dbReference type="PROSITE" id="PS50216">
    <property type="entry name" value="DHHC"/>
    <property type="match status" value="1"/>
</dbReference>
<protein>
    <recommendedName>
        <fullName evidence="11">Palmitoyltransferase</fullName>
        <ecNumber evidence="11">2.3.1.225</ecNumber>
    </recommendedName>
</protein>
<dbReference type="EMBL" id="JAKWBI020000020">
    <property type="protein sequence ID" value="KAJ2906003.1"/>
    <property type="molecule type" value="Genomic_DNA"/>
</dbReference>
<comment type="similarity">
    <text evidence="9">Belongs to the DHHC palmitoyltransferase family. ERF2/ZDHHC9 subfamily.</text>
</comment>
<keyword evidence="4 11" id="KW-1133">Transmembrane helix</keyword>
<dbReference type="InterPro" id="IPR001594">
    <property type="entry name" value="Palmitoyltrfase_DHHC"/>
</dbReference>
<feature type="region of interest" description="Disordered" evidence="12">
    <location>
        <begin position="136"/>
        <end position="174"/>
    </location>
</feature>
<name>A0AAD5WUL6_9PEZI</name>
<feature type="compositionally biased region" description="Polar residues" evidence="12">
    <location>
        <begin position="108"/>
        <end position="124"/>
    </location>
</feature>
<evidence type="ECO:0000256" key="4">
    <source>
        <dbReference type="ARBA" id="ARBA00022989"/>
    </source>
</evidence>
<dbReference type="GO" id="GO:0005783">
    <property type="term" value="C:endoplasmic reticulum"/>
    <property type="evidence" value="ECO:0007669"/>
    <property type="project" value="TreeGrafter"/>
</dbReference>
<dbReference type="GO" id="GO:0019706">
    <property type="term" value="F:protein-cysteine S-palmitoyltransferase activity"/>
    <property type="evidence" value="ECO:0007669"/>
    <property type="project" value="UniProtKB-EC"/>
</dbReference>
<keyword evidence="5 11" id="KW-0472">Membrane</keyword>
<evidence type="ECO:0000256" key="2">
    <source>
        <dbReference type="ARBA" id="ARBA00022679"/>
    </source>
</evidence>
<feature type="domain" description="Palmitoyltransferase DHHC" evidence="13">
    <location>
        <begin position="454"/>
        <end position="580"/>
    </location>
</feature>
<evidence type="ECO:0000256" key="6">
    <source>
        <dbReference type="ARBA" id="ARBA00023139"/>
    </source>
</evidence>
<sequence length="686" mass="75854">MTSRDGPSRSASPADDDDALPRIDGPPSIISSRMTDIASDDGRDETSELPRKSTAGARRSLVASDTVSRPGTARTGISSRGGWSQATPLRKNLAQQTKRGSLHGSIAGSVSAQPQSSASRSHVPSLTSHAFFHPMSSQKLQAQRGGPRPQTLTRAPEEPTHDESQEAADPSRHSITSNQMAALARELGGDDAEMRPPPSRGTEMTEQETLDRITANTSPTHGHYPTASITDSVRPLQGKNAENRGLSINTDKTRAYKNSMNLPTPIKSPRSFRSSFLLPVKGDSAQNGSNRSMVGAEKLSSVASSPALTPTDAKIHRPVPAKEKSNLGRNYQYFDGSTVFCLKGRFQNTRSKPINIATGIFVVVPAVVFFSISAPWLWNNVSPAIPISFAYVFYVCVSSFLHASVSDPGILPRNVHKFPPTHENEDPLRLGPPMNDWTLIKSAESSTAAMEVPTKYCKTCNIWRPPRAHHCRLCDNCVETQDHHCVWLNNCVGRRNYRYFFAFVTSATVLAWYLTAASLIHVLKYKELEGVSFGESISKWKAPFTMVIYGVIGSLYPAALALYHMYLMARGETTREFLNSHKFLKKDRYRAFTQASLLRNWIAALCRPRPPTYYKFKGRYDEGDQRLGARRGKRKTQSTSREEQDMEMQNVKTNPQPTFQGPASLRNEAAQPQQQPAREEQATETA</sequence>
<evidence type="ECO:0000256" key="1">
    <source>
        <dbReference type="ARBA" id="ARBA00004127"/>
    </source>
</evidence>
<evidence type="ECO:0000256" key="8">
    <source>
        <dbReference type="ARBA" id="ARBA00023315"/>
    </source>
</evidence>
<feature type="region of interest" description="Disordered" evidence="12">
    <location>
        <begin position="214"/>
        <end position="244"/>
    </location>
</feature>
<evidence type="ECO:0000256" key="5">
    <source>
        <dbReference type="ARBA" id="ARBA00023136"/>
    </source>
</evidence>
<dbReference type="EC" id="2.3.1.225" evidence="11"/>
<evidence type="ECO:0000313" key="15">
    <source>
        <dbReference type="Proteomes" id="UP001201980"/>
    </source>
</evidence>
<evidence type="ECO:0000313" key="14">
    <source>
        <dbReference type="EMBL" id="KAJ2906003.1"/>
    </source>
</evidence>
<evidence type="ECO:0000256" key="7">
    <source>
        <dbReference type="ARBA" id="ARBA00023288"/>
    </source>
</evidence>
<feature type="region of interest" description="Disordered" evidence="12">
    <location>
        <begin position="189"/>
        <end position="208"/>
    </location>
</feature>
<keyword evidence="2 11" id="KW-0808">Transferase</keyword>
<comment type="catalytic activity">
    <reaction evidence="10 11">
        <text>L-cysteinyl-[protein] + hexadecanoyl-CoA = S-hexadecanoyl-L-cysteinyl-[protein] + CoA</text>
        <dbReference type="Rhea" id="RHEA:36683"/>
        <dbReference type="Rhea" id="RHEA-COMP:10131"/>
        <dbReference type="Rhea" id="RHEA-COMP:11032"/>
        <dbReference type="ChEBI" id="CHEBI:29950"/>
        <dbReference type="ChEBI" id="CHEBI:57287"/>
        <dbReference type="ChEBI" id="CHEBI:57379"/>
        <dbReference type="ChEBI" id="CHEBI:74151"/>
        <dbReference type="EC" id="2.3.1.225"/>
    </reaction>
</comment>
<dbReference type="InterPro" id="IPR039859">
    <property type="entry name" value="PFA4/ZDH16/20/ERF2-like"/>
</dbReference>
<keyword evidence="6" id="KW-0564">Palmitate</keyword>
<dbReference type="GO" id="GO:0005794">
    <property type="term" value="C:Golgi apparatus"/>
    <property type="evidence" value="ECO:0007669"/>
    <property type="project" value="TreeGrafter"/>
</dbReference>
<dbReference type="GO" id="GO:0006612">
    <property type="term" value="P:protein targeting to membrane"/>
    <property type="evidence" value="ECO:0007669"/>
    <property type="project" value="TreeGrafter"/>
</dbReference>
<organism evidence="14 15">
    <name type="scientific">Zalerion maritima</name>
    <dbReference type="NCBI Taxonomy" id="339359"/>
    <lineage>
        <taxon>Eukaryota</taxon>
        <taxon>Fungi</taxon>
        <taxon>Dikarya</taxon>
        <taxon>Ascomycota</taxon>
        <taxon>Pezizomycotina</taxon>
        <taxon>Sordariomycetes</taxon>
        <taxon>Lulworthiomycetidae</taxon>
        <taxon>Lulworthiales</taxon>
        <taxon>Lulworthiaceae</taxon>
        <taxon>Zalerion</taxon>
    </lineage>
</organism>
<evidence type="ECO:0000256" key="10">
    <source>
        <dbReference type="ARBA" id="ARBA00048048"/>
    </source>
</evidence>